<dbReference type="RefSeq" id="WP_220227682.1">
    <property type="nucleotide sequence ID" value="NZ_JAICBX010000001.1"/>
</dbReference>
<name>A0AAE2ZLH2_9HYPH</name>
<evidence type="ECO:0000313" key="7">
    <source>
        <dbReference type="EMBL" id="MBW8637051.1"/>
    </source>
</evidence>
<dbReference type="Proteomes" id="UP001196509">
    <property type="component" value="Unassembled WGS sequence"/>
</dbReference>
<keyword evidence="2" id="KW-0808">Transferase</keyword>
<dbReference type="InterPro" id="IPR029056">
    <property type="entry name" value="Ribokinase-like"/>
</dbReference>
<comment type="caution">
    <text evidence="7">The sequence shown here is derived from an EMBL/GenBank/DDBJ whole genome shotgun (WGS) entry which is preliminary data.</text>
</comment>
<dbReference type="Pfam" id="PF00294">
    <property type="entry name" value="PfkB"/>
    <property type="match status" value="1"/>
</dbReference>
<dbReference type="PANTHER" id="PTHR43085">
    <property type="entry name" value="HEXOKINASE FAMILY MEMBER"/>
    <property type="match status" value="1"/>
</dbReference>
<organism evidence="7 8">
    <name type="scientific">Flavimaribacter sediminis</name>
    <dbReference type="NCBI Taxonomy" id="2865987"/>
    <lineage>
        <taxon>Bacteria</taxon>
        <taxon>Pseudomonadati</taxon>
        <taxon>Pseudomonadota</taxon>
        <taxon>Alphaproteobacteria</taxon>
        <taxon>Hyphomicrobiales</taxon>
        <taxon>Rhizobiaceae</taxon>
        <taxon>Flavimaribacter</taxon>
    </lineage>
</organism>
<dbReference type="Gene3D" id="3.40.1190.20">
    <property type="match status" value="1"/>
</dbReference>
<accession>A0AAE2ZLH2</accession>
<evidence type="ECO:0000256" key="2">
    <source>
        <dbReference type="ARBA" id="ARBA00022679"/>
    </source>
</evidence>
<keyword evidence="5" id="KW-0067">ATP-binding</keyword>
<reference evidence="7" key="1">
    <citation type="submission" date="2021-08" db="EMBL/GenBank/DDBJ databases">
        <title>Hoeflea bacterium WL0058 sp. nov., isolated from the sediment.</title>
        <authorList>
            <person name="Wang L."/>
            <person name="Zhang D."/>
        </authorList>
    </citation>
    <scope>NUCLEOTIDE SEQUENCE</scope>
    <source>
        <strain evidence="7">WL0058</strain>
    </source>
</reference>
<keyword evidence="8" id="KW-1185">Reference proteome</keyword>
<feature type="domain" description="Carbohydrate kinase PfkB" evidence="6">
    <location>
        <begin position="27"/>
        <end position="300"/>
    </location>
</feature>
<dbReference type="GO" id="GO:0005524">
    <property type="term" value="F:ATP binding"/>
    <property type="evidence" value="ECO:0007669"/>
    <property type="project" value="UniProtKB-KW"/>
</dbReference>
<evidence type="ECO:0000256" key="1">
    <source>
        <dbReference type="ARBA" id="ARBA00010688"/>
    </source>
</evidence>
<dbReference type="SUPFAM" id="SSF53613">
    <property type="entry name" value="Ribokinase-like"/>
    <property type="match status" value="1"/>
</dbReference>
<dbReference type="InterPro" id="IPR050306">
    <property type="entry name" value="PfkB_Carbo_kinase"/>
</dbReference>
<comment type="similarity">
    <text evidence="1">Belongs to the carbohydrate kinase PfkB family.</text>
</comment>
<evidence type="ECO:0000256" key="5">
    <source>
        <dbReference type="ARBA" id="ARBA00022840"/>
    </source>
</evidence>
<proteinExistence type="inferred from homology"/>
<gene>
    <name evidence="7" type="ORF">K1W69_07610</name>
</gene>
<dbReference type="PANTHER" id="PTHR43085:SF1">
    <property type="entry name" value="PSEUDOURIDINE KINASE-RELATED"/>
    <property type="match status" value="1"/>
</dbReference>
<dbReference type="CDD" id="cd01167">
    <property type="entry name" value="bac_FRK"/>
    <property type="match status" value="1"/>
</dbReference>
<dbReference type="GO" id="GO:0016301">
    <property type="term" value="F:kinase activity"/>
    <property type="evidence" value="ECO:0007669"/>
    <property type="project" value="UniProtKB-KW"/>
</dbReference>
<evidence type="ECO:0000313" key="8">
    <source>
        <dbReference type="Proteomes" id="UP001196509"/>
    </source>
</evidence>
<dbReference type="InterPro" id="IPR011611">
    <property type="entry name" value="PfkB_dom"/>
</dbReference>
<dbReference type="AlphaFoldDB" id="A0AAE2ZLH2"/>
<sequence length="313" mass="34155">MYLVCGEALFDFFQTDRPEGVNAVYDARIGGSPYNVAMGLARLKARASLFTGVSHDLFGDRIVEAIEKEGIDNWAVVRKEEAPTTLSFVGLDAQGSPAYAFFGNGAADRSLAPEDLPLLPPDVAWLHFGSYSLVTPPTSSTLFSLLEREKSRFISLDPNIRPTVVSDMSIWEARLSAMLPLVDLVKVSTEDLTMLYPDRDPLDTAHSWLEDGPRLVVVTDGGSEVIGLTENGVHRVAVPDTEIVDTVGAGDTFMAMLMYLLGKDGNPSRTVDSLNKDQFSSILDICARAASLTCTRRGADLPRYDDVRAFLKD</sequence>
<keyword evidence="3" id="KW-0547">Nucleotide-binding</keyword>
<protein>
    <submittedName>
        <fullName evidence="7">Carbohydrate kinase</fullName>
    </submittedName>
</protein>
<dbReference type="EMBL" id="JAICBX010000001">
    <property type="protein sequence ID" value="MBW8637051.1"/>
    <property type="molecule type" value="Genomic_DNA"/>
</dbReference>
<evidence type="ECO:0000256" key="3">
    <source>
        <dbReference type="ARBA" id="ARBA00022741"/>
    </source>
</evidence>
<evidence type="ECO:0000256" key="4">
    <source>
        <dbReference type="ARBA" id="ARBA00022777"/>
    </source>
</evidence>
<keyword evidence="4 7" id="KW-0418">Kinase</keyword>
<evidence type="ECO:0000259" key="6">
    <source>
        <dbReference type="Pfam" id="PF00294"/>
    </source>
</evidence>